<dbReference type="GO" id="GO:0005525">
    <property type="term" value="F:GTP binding"/>
    <property type="evidence" value="ECO:0007669"/>
    <property type="project" value="InterPro"/>
</dbReference>
<evidence type="ECO:0000259" key="1">
    <source>
        <dbReference type="PROSITE" id="PS51709"/>
    </source>
</evidence>
<gene>
    <name evidence="2" type="primary">mnmE_2</name>
    <name evidence="2" type="ORF">Pan44_54040</name>
</gene>
<dbReference type="Gene3D" id="3.40.50.300">
    <property type="entry name" value="P-loop containing nucleotide triphosphate hydrolases"/>
    <property type="match status" value="1"/>
</dbReference>
<keyword evidence="2" id="KW-0378">Hydrolase</keyword>
<keyword evidence="3" id="KW-1185">Reference proteome</keyword>
<dbReference type="InterPro" id="IPR031168">
    <property type="entry name" value="G_TrmE"/>
</dbReference>
<dbReference type="Gene3D" id="1.20.120.430">
    <property type="entry name" value="tRNA modification GTPase MnmE domain 2"/>
    <property type="match status" value="1"/>
</dbReference>
<evidence type="ECO:0000313" key="2">
    <source>
        <dbReference type="EMBL" id="QDT57336.1"/>
    </source>
</evidence>
<sequence>MPESPPQIDVLTPPGRGAVAVISCTGDVAILDSSASSSPLCVARDGYPFANHAINRITFARWGAEHPEDVVVCRTSEHAFEIHCHGGRAAVERIRADLAGVIEDASTRKGSPIDERQRLLAAAWDAVSRATTLRTADLLLHQAEVAWPRALQASGRCEPAEGATFSADHPQADAPPSPEWRAQTLEWVEFGRHLTEPWTVALVGKPNAGKSSLMNALAGFQRSIVNPTPGTTRDAVTLDVAFDGWPVRLVDTAGLRDSTDELEAAGIERARGVIASADLVLHVFDATEPQPEFVEHAIPVANKIDLLPEFTWSARTATVSALTGAGIDQLIEAIVAHLIPHEPPRGLAIPIAPEHLTHLNPET</sequence>
<dbReference type="GO" id="GO:0030488">
    <property type="term" value="P:tRNA methylation"/>
    <property type="evidence" value="ECO:0007669"/>
    <property type="project" value="TreeGrafter"/>
</dbReference>
<dbReference type="PROSITE" id="PS51709">
    <property type="entry name" value="G_TRME"/>
    <property type="match status" value="1"/>
</dbReference>
<protein>
    <submittedName>
        <fullName evidence="2">tRNA modification GTPase MnmE</fullName>
        <ecNumber evidence="2">3.6.5.-</ecNumber>
    </submittedName>
</protein>
<dbReference type="PANTHER" id="PTHR42714">
    <property type="entry name" value="TRNA MODIFICATION GTPASE GTPBP3"/>
    <property type="match status" value="1"/>
</dbReference>
<dbReference type="GO" id="GO:0005829">
    <property type="term" value="C:cytosol"/>
    <property type="evidence" value="ECO:0007669"/>
    <property type="project" value="TreeGrafter"/>
</dbReference>
<dbReference type="InterPro" id="IPR027266">
    <property type="entry name" value="TrmE/GcvT-like"/>
</dbReference>
<dbReference type="NCBIfam" id="TIGR00231">
    <property type="entry name" value="small_GTP"/>
    <property type="match status" value="1"/>
</dbReference>
<dbReference type="GO" id="GO:0002098">
    <property type="term" value="P:tRNA wobble uridine modification"/>
    <property type="evidence" value="ECO:0007669"/>
    <property type="project" value="TreeGrafter"/>
</dbReference>
<dbReference type="RefSeq" id="WP_145034690.1">
    <property type="nucleotide sequence ID" value="NZ_CP036271.1"/>
</dbReference>
<dbReference type="PRINTS" id="PR00326">
    <property type="entry name" value="GTP1OBG"/>
</dbReference>
<dbReference type="OrthoDB" id="9805918at2"/>
<proteinExistence type="predicted"/>
<dbReference type="SUPFAM" id="SSF103025">
    <property type="entry name" value="Folate-binding domain"/>
    <property type="match status" value="1"/>
</dbReference>
<dbReference type="EMBL" id="CP036271">
    <property type="protein sequence ID" value="QDT57336.1"/>
    <property type="molecule type" value="Genomic_DNA"/>
</dbReference>
<dbReference type="GO" id="GO:0016787">
    <property type="term" value="F:hydrolase activity"/>
    <property type="evidence" value="ECO:0007669"/>
    <property type="project" value="UniProtKB-KW"/>
</dbReference>
<organism evidence="2 3">
    <name type="scientific">Caulifigura coniformis</name>
    <dbReference type="NCBI Taxonomy" id="2527983"/>
    <lineage>
        <taxon>Bacteria</taxon>
        <taxon>Pseudomonadati</taxon>
        <taxon>Planctomycetota</taxon>
        <taxon>Planctomycetia</taxon>
        <taxon>Planctomycetales</taxon>
        <taxon>Planctomycetaceae</taxon>
        <taxon>Caulifigura</taxon>
    </lineage>
</organism>
<dbReference type="InterPro" id="IPR027417">
    <property type="entry name" value="P-loop_NTPase"/>
</dbReference>
<dbReference type="SUPFAM" id="SSF52540">
    <property type="entry name" value="P-loop containing nucleoside triphosphate hydrolases"/>
    <property type="match status" value="1"/>
</dbReference>
<dbReference type="CDD" id="cd04164">
    <property type="entry name" value="trmE"/>
    <property type="match status" value="1"/>
</dbReference>
<dbReference type="InterPro" id="IPR005225">
    <property type="entry name" value="Small_GTP-bd"/>
</dbReference>
<evidence type="ECO:0000313" key="3">
    <source>
        <dbReference type="Proteomes" id="UP000315700"/>
    </source>
</evidence>
<reference evidence="2 3" key="1">
    <citation type="submission" date="2019-02" db="EMBL/GenBank/DDBJ databases">
        <title>Deep-cultivation of Planctomycetes and their phenomic and genomic characterization uncovers novel biology.</title>
        <authorList>
            <person name="Wiegand S."/>
            <person name="Jogler M."/>
            <person name="Boedeker C."/>
            <person name="Pinto D."/>
            <person name="Vollmers J."/>
            <person name="Rivas-Marin E."/>
            <person name="Kohn T."/>
            <person name="Peeters S.H."/>
            <person name="Heuer A."/>
            <person name="Rast P."/>
            <person name="Oberbeckmann S."/>
            <person name="Bunk B."/>
            <person name="Jeske O."/>
            <person name="Meyerdierks A."/>
            <person name="Storesund J.E."/>
            <person name="Kallscheuer N."/>
            <person name="Luecker S."/>
            <person name="Lage O.M."/>
            <person name="Pohl T."/>
            <person name="Merkel B.J."/>
            <person name="Hornburger P."/>
            <person name="Mueller R.-W."/>
            <person name="Bruemmer F."/>
            <person name="Labrenz M."/>
            <person name="Spormann A.M."/>
            <person name="Op den Camp H."/>
            <person name="Overmann J."/>
            <person name="Amann R."/>
            <person name="Jetten M.S.M."/>
            <person name="Mascher T."/>
            <person name="Medema M.H."/>
            <person name="Devos D.P."/>
            <person name="Kaster A.-K."/>
            <person name="Ovreas L."/>
            <person name="Rohde M."/>
            <person name="Galperin M.Y."/>
            <person name="Jogler C."/>
        </authorList>
    </citation>
    <scope>NUCLEOTIDE SEQUENCE [LARGE SCALE GENOMIC DNA]</scope>
    <source>
        <strain evidence="2 3">Pan44</strain>
    </source>
</reference>
<dbReference type="Proteomes" id="UP000315700">
    <property type="component" value="Chromosome"/>
</dbReference>
<dbReference type="KEGG" id="ccos:Pan44_54040"/>
<dbReference type="InterPro" id="IPR006073">
    <property type="entry name" value="GTP-bd"/>
</dbReference>
<dbReference type="Pfam" id="PF01926">
    <property type="entry name" value="MMR_HSR1"/>
    <property type="match status" value="1"/>
</dbReference>
<dbReference type="InParanoid" id="A0A517SML0"/>
<dbReference type="InterPro" id="IPR027368">
    <property type="entry name" value="MnmE_dom2"/>
</dbReference>
<dbReference type="AlphaFoldDB" id="A0A517SML0"/>
<dbReference type="Gene3D" id="3.30.1360.120">
    <property type="entry name" value="Probable tRNA modification gtpase trme, domain 1"/>
    <property type="match status" value="1"/>
</dbReference>
<feature type="domain" description="TrmE-type G" evidence="1">
    <location>
        <begin position="197"/>
        <end position="339"/>
    </location>
</feature>
<dbReference type="EC" id="3.6.5.-" evidence="2"/>
<name>A0A517SML0_9PLAN</name>
<dbReference type="PANTHER" id="PTHR42714:SF2">
    <property type="entry name" value="TRNA MODIFICATION GTPASE GTPBP3, MITOCHONDRIAL"/>
    <property type="match status" value="1"/>
</dbReference>
<accession>A0A517SML0</accession>